<sequence length="1934" mass="216357">MAAQVELDTGRSGVVGARLLLGPLADASNTSLMEGSACSQGALILASEPPKPLPGPKPRLTPKPFAVDKNPTIRPILAPKPQPRPRPDAGRQPPSLKPDPPSTPKSALVGSVASKPRPAPTSTSTTAVRPASGFSTKPGQKPSTGQTSKPVAQPFKPAPAFVSAESRKPSGSQWAKKPVVAGPAVPQKKPGGAVQAPRSSAEWSGSTQRKSSGSTMTRAKSLGFLTEVGLNEEGQRDGTSGAEDRGPGATVVTASAPVPLRPHGRGGRPRPVSAIFLPSSAAADAQGSSSTAGDAGPRWTGRRPLSADLTSKFETAGFAVHQKPARTGSVENIAEQARAERQDEGEGEGERSRMGGVTGGKEKERGSGDGKEDKSKASAAQEREGEGKQEVGEGQEEVRGGGSIKRRISLLLDSSSSAVLTVPAACRTSADGVEARSAAQPIPDVDKAIGVKQRIRELSEDSPLSQSPPQKPVVKPRPLPRDLTKRFGSEKSIDAPTTPTGESKFPQESEGDQLRKPEDTTPSVQTNLEGDRKEVQQEVCDLPDPSSWRASEGRRSTSDAQGTCPSGGVQTVRAALFENVVERHSVQMMDDGRSTAPGAMQGVARRPKPGRSLSLRGRGDLRAPRSVSDDDDGSLVMAVYREPASPSTPECVEHVFETVSAAGEKHAVSESVALAPLEERALTLRARRSEGGQRDVNLVSRPEERCQDGGSSERRPGQDGLSAGPEPSSPRYLRVGSLQRWGVVDATERQGEQERGKKTEMVRMMEEEIQRQMEIHRAAAAELEEDQVDEDMGKTFPAQVDEQRERGREMEREREREDIAAPKRPKMLEGGEQVTKPRATYFALTGQIQESGSYSEGGFERTLIGGEGRLVSVNVPYEDFALRSGRVDSQGKVIPLRRNPSLDAALRKSTQQQPEPQRRDGAGEGAKEKSAEQNSEGRRDKRSVEEAMEAERRLLHELEKKREQERERERQRELERRREAEREKERQRELERQIEAEKERLKEVERQKELQRQREVERQKELEKERQRKLEYEKRKAAEKELERQREAERERQREFEREKERMLDQERQRLKEFERQRELERQKELERQREIEMEKQQELERQREAERLKHLEVERQKALERERQKQKELQRQKELETERQRELDRQREIERQKEIERRLKDMERQKELEKQLEKQRALERQRDLERQRQLDLERQREQDRQRQKELEKQKEIEKQKAIERWKEAEKQKEIERERQRELDEFERLKELERQRLMDFERKKERQQAQLKEQRRKERDEESDRKKQQELERQSKAAEREKRSNESPLRPKVLDLDAVSLGDRSGRTATTPTEQPPSARWRQPSTARTEEPYRPAILDIDSFKGQAQASPSGEVFPVAGFQSLEPSGTPLRSQGQPQTPEWAKPQPSFPQQPPQLQPQLQQTQPFAPPQYQPSAQPASLDWTRVQPAPHQQYHHIQAQPQPQFQPFTPDWTKIQPPPQPSQYTHHQTQPLPQHPPQYQHHTQPLTPDWTKTQTPVQPLTPDWTKTQMPVQPLTPAQHQNQHQHQHQHQQPQPVNSEWVRPQAAPQSAPHSLPQPVASLQAGNRASGLGEPDWLAGVRSATGAGVGAGTGAAWPASQADVWQPRRDEVSADGRWFLADPSRRPAGAFAKAGPEQAPQWPAERPQAAPLIPSLPPPLIPLPASSAQTPTPTPSPSLNPASTPAPAPNPGPYTAQIPYTSPSVAPSQAPDRRTLVAFLPGDSDFTPGALPSHSSAFAQRKETFGHGGQESAVRGTSAGLSEPMAWELTTPGRRPEGRMVRREPGQQELSRMRSRSVSRRSAPCESSVDAPVNRMRSRSAHRDKARQSWGVRHTHTHTYAHTTNTTHTPHTSHLTHTHISHTRTLSRAHTTHIHTTHTHTHSPHTTPHTTHAHTTHTLTHSTCLLHAHTAHYQSPRQICYL</sequence>
<dbReference type="Proteomes" id="UP001591681">
    <property type="component" value="Unassembled WGS sequence"/>
</dbReference>
<feature type="compositionally biased region" description="Basic and acidic residues" evidence="1">
    <location>
        <begin position="916"/>
        <end position="1062"/>
    </location>
</feature>
<gene>
    <name evidence="2" type="ORF">ACEWY4_012102</name>
</gene>
<feature type="compositionally biased region" description="Basic and acidic residues" evidence="1">
    <location>
        <begin position="337"/>
        <end position="353"/>
    </location>
</feature>
<feature type="compositionally biased region" description="Low complexity" evidence="1">
    <location>
        <begin position="279"/>
        <end position="296"/>
    </location>
</feature>
<evidence type="ECO:0000313" key="2">
    <source>
        <dbReference type="EMBL" id="KAL2092304.1"/>
    </source>
</evidence>
<feature type="region of interest" description="Disordered" evidence="1">
    <location>
        <begin position="429"/>
        <end position="568"/>
    </location>
</feature>
<feature type="compositionally biased region" description="Basic and acidic residues" evidence="1">
    <location>
        <begin position="801"/>
        <end position="829"/>
    </location>
</feature>
<feature type="compositionally biased region" description="Polar residues" evidence="1">
    <location>
        <begin position="1505"/>
        <end position="1525"/>
    </location>
</feature>
<proteinExistence type="predicted"/>
<feature type="compositionally biased region" description="Polar residues" evidence="1">
    <location>
        <begin position="197"/>
        <end position="218"/>
    </location>
</feature>
<feature type="compositionally biased region" description="Low complexity" evidence="1">
    <location>
        <begin position="1852"/>
        <end position="1865"/>
    </location>
</feature>
<feature type="compositionally biased region" description="Pro residues" evidence="1">
    <location>
        <begin position="1403"/>
        <end position="1412"/>
    </location>
</feature>
<dbReference type="EMBL" id="JBHFQA010000010">
    <property type="protein sequence ID" value="KAL2092304.1"/>
    <property type="molecule type" value="Genomic_DNA"/>
</dbReference>
<feature type="region of interest" description="Disordered" evidence="1">
    <location>
        <begin position="1780"/>
        <end position="1907"/>
    </location>
</feature>
<protein>
    <submittedName>
        <fullName evidence="2">Uncharacterized protein</fullName>
    </submittedName>
</protein>
<feature type="compositionally biased region" description="Low complexity" evidence="1">
    <location>
        <begin position="1478"/>
        <end position="1503"/>
    </location>
</feature>
<feature type="compositionally biased region" description="Low complexity" evidence="1">
    <location>
        <begin position="1455"/>
        <end position="1465"/>
    </location>
</feature>
<feature type="compositionally biased region" description="Polar residues" evidence="1">
    <location>
        <begin position="133"/>
        <end position="150"/>
    </location>
</feature>
<dbReference type="PANTHER" id="PTHR22042">
    <property type="entry name" value="TANKYRASE 1 BINDING PROTEIN"/>
    <property type="match status" value="1"/>
</dbReference>
<feature type="compositionally biased region" description="Basic and acidic residues" evidence="1">
    <location>
        <begin position="701"/>
        <end position="717"/>
    </location>
</feature>
<accession>A0ABD1JZI7</accession>
<evidence type="ECO:0000313" key="3">
    <source>
        <dbReference type="Proteomes" id="UP001591681"/>
    </source>
</evidence>
<feature type="compositionally biased region" description="Polar residues" evidence="1">
    <location>
        <begin position="1710"/>
        <end position="1719"/>
    </location>
</feature>
<feature type="region of interest" description="Disordered" evidence="1">
    <location>
        <begin position="883"/>
        <end position="1062"/>
    </location>
</feature>
<feature type="compositionally biased region" description="Basic and acidic residues" evidence="1">
    <location>
        <begin position="360"/>
        <end position="399"/>
    </location>
</feature>
<feature type="compositionally biased region" description="Basic and acidic residues" evidence="1">
    <location>
        <begin position="1786"/>
        <end position="1798"/>
    </location>
</feature>
<feature type="region of interest" description="Disordered" evidence="1">
    <location>
        <begin position="46"/>
        <end position="403"/>
    </location>
</feature>
<keyword evidence="3" id="KW-1185">Reference proteome</keyword>
<organism evidence="2 3">
    <name type="scientific">Coilia grayii</name>
    <name type="common">Gray's grenadier anchovy</name>
    <dbReference type="NCBI Taxonomy" id="363190"/>
    <lineage>
        <taxon>Eukaryota</taxon>
        <taxon>Metazoa</taxon>
        <taxon>Chordata</taxon>
        <taxon>Craniata</taxon>
        <taxon>Vertebrata</taxon>
        <taxon>Euteleostomi</taxon>
        <taxon>Actinopterygii</taxon>
        <taxon>Neopterygii</taxon>
        <taxon>Teleostei</taxon>
        <taxon>Clupei</taxon>
        <taxon>Clupeiformes</taxon>
        <taxon>Clupeoidei</taxon>
        <taxon>Engraulidae</taxon>
        <taxon>Coilinae</taxon>
        <taxon>Coilia</taxon>
    </lineage>
</organism>
<feature type="compositionally biased region" description="Pro residues" evidence="1">
    <location>
        <begin position="49"/>
        <end position="61"/>
    </location>
</feature>
<feature type="region of interest" description="Disordered" evidence="1">
    <location>
        <begin position="1116"/>
        <end position="1146"/>
    </location>
</feature>
<dbReference type="InterPro" id="IPR040006">
    <property type="entry name" value="TNKS1BP1-like"/>
</dbReference>
<feature type="region of interest" description="Disordered" evidence="1">
    <location>
        <begin position="1165"/>
        <end position="1214"/>
    </location>
</feature>
<feature type="region of interest" description="Disordered" evidence="1">
    <location>
        <begin position="1253"/>
        <end position="1723"/>
    </location>
</feature>
<feature type="region of interest" description="Disordered" evidence="1">
    <location>
        <begin position="585"/>
        <end position="634"/>
    </location>
</feature>
<feature type="region of interest" description="Disordered" evidence="1">
    <location>
        <begin position="685"/>
        <end position="759"/>
    </location>
</feature>
<feature type="compositionally biased region" description="Basic residues" evidence="1">
    <location>
        <begin position="1866"/>
        <end position="1895"/>
    </location>
</feature>
<feature type="compositionally biased region" description="Basic and acidic residues" evidence="1">
    <location>
        <begin position="479"/>
        <end position="493"/>
    </location>
</feature>
<dbReference type="PANTHER" id="PTHR22042:SF3">
    <property type="entry name" value="RIKEN CDNA 2900026A02 GENE"/>
    <property type="match status" value="1"/>
</dbReference>
<feature type="compositionally biased region" description="Polar residues" evidence="1">
    <location>
        <begin position="1380"/>
        <end position="1395"/>
    </location>
</feature>
<reference evidence="2 3" key="1">
    <citation type="submission" date="2024-09" db="EMBL/GenBank/DDBJ databases">
        <title>A chromosome-level genome assembly of Gray's grenadier anchovy, Coilia grayii.</title>
        <authorList>
            <person name="Fu Z."/>
        </authorList>
    </citation>
    <scope>NUCLEOTIDE SEQUENCE [LARGE SCALE GENOMIC DNA]</scope>
    <source>
        <strain evidence="2">G4</strain>
        <tissue evidence="2">Muscle</tissue>
    </source>
</reference>
<evidence type="ECO:0000256" key="1">
    <source>
        <dbReference type="SAM" id="MobiDB-lite"/>
    </source>
</evidence>
<feature type="compositionally biased region" description="Basic and acidic residues" evidence="1">
    <location>
        <begin position="746"/>
        <end position="759"/>
    </location>
</feature>
<feature type="compositionally biased region" description="Low complexity" evidence="1">
    <location>
        <begin position="113"/>
        <end position="132"/>
    </location>
</feature>
<comment type="caution">
    <text evidence="2">The sequence shown here is derived from an EMBL/GenBank/DDBJ whole genome shotgun (WGS) entry which is preliminary data.</text>
</comment>
<feature type="compositionally biased region" description="Basic and acidic residues" evidence="1">
    <location>
        <begin position="444"/>
        <end position="459"/>
    </location>
</feature>
<feature type="compositionally biased region" description="Pro residues" evidence="1">
    <location>
        <begin position="1684"/>
        <end position="1704"/>
    </location>
</feature>
<feature type="region of interest" description="Disordered" evidence="1">
    <location>
        <begin position="784"/>
        <end position="834"/>
    </location>
</feature>
<feature type="compositionally biased region" description="Basic and acidic residues" evidence="1">
    <location>
        <begin position="1253"/>
        <end position="1301"/>
    </location>
</feature>
<name>A0ABD1JZI7_9TELE</name>